<organism evidence="7 8">
    <name type="scientific">Batillaria attramentaria</name>
    <dbReference type="NCBI Taxonomy" id="370345"/>
    <lineage>
        <taxon>Eukaryota</taxon>
        <taxon>Metazoa</taxon>
        <taxon>Spiralia</taxon>
        <taxon>Lophotrochozoa</taxon>
        <taxon>Mollusca</taxon>
        <taxon>Gastropoda</taxon>
        <taxon>Caenogastropoda</taxon>
        <taxon>Sorbeoconcha</taxon>
        <taxon>Cerithioidea</taxon>
        <taxon>Batillariidae</taxon>
        <taxon>Batillaria</taxon>
    </lineage>
</organism>
<feature type="domain" description="RING-type" evidence="6">
    <location>
        <begin position="1679"/>
        <end position="1721"/>
    </location>
</feature>
<feature type="compositionally biased region" description="Basic and acidic residues" evidence="5">
    <location>
        <begin position="1559"/>
        <end position="1577"/>
    </location>
</feature>
<feature type="compositionally biased region" description="Polar residues" evidence="5">
    <location>
        <begin position="1031"/>
        <end position="1057"/>
    </location>
</feature>
<dbReference type="InterPro" id="IPR001841">
    <property type="entry name" value="Znf_RING"/>
</dbReference>
<feature type="compositionally biased region" description="Low complexity" evidence="5">
    <location>
        <begin position="1319"/>
        <end position="1338"/>
    </location>
</feature>
<evidence type="ECO:0000256" key="4">
    <source>
        <dbReference type="PROSITE-ProRule" id="PRU00175"/>
    </source>
</evidence>
<feature type="compositionally biased region" description="Polar residues" evidence="5">
    <location>
        <begin position="1064"/>
        <end position="1080"/>
    </location>
</feature>
<feature type="region of interest" description="Disordered" evidence="5">
    <location>
        <begin position="344"/>
        <end position="390"/>
    </location>
</feature>
<feature type="compositionally biased region" description="Low complexity" evidence="5">
    <location>
        <begin position="955"/>
        <end position="967"/>
    </location>
</feature>
<keyword evidence="1" id="KW-0479">Metal-binding</keyword>
<evidence type="ECO:0000256" key="3">
    <source>
        <dbReference type="ARBA" id="ARBA00022833"/>
    </source>
</evidence>
<dbReference type="PANTHER" id="PTHR14155:SF627">
    <property type="entry name" value="OS06G0192800 PROTEIN"/>
    <property type="match status" value="1"/>
</dbReference>
<feature type="compositionally biased region" description="Low complexity" evidence="5">
    <location>
        <begin position="1199"/>
        <end position="1211"/>
    </location>
</feature>
<accession>A0ABD0JE06</accession>
<dbReference type="Proteomes" id="UP001519460">
    <property type="component" value="Unassembled WGS sequence"/>
</dbReference>
<keyword evidence="3" id="KW-0862">Zinc</keyword>
<feature type="region of interest" description="Disordered" evidence="5">
    <location>
        <begin position="1139"/>
        <end position="1163"/>
    </location>
</feature>
<dbReference type="EMBL" id="JACVVK020000483">
    <property type="protein sequence ID" value="KAK7471677.1"/>
    <property type="molecule type" value="Genomic_DNA"/>
</dbReference>
<dbReference type="PANTHER" id="PTHR14155">
    <property type="entry name" value="RING FINGER DOMAIN-CONTAINING"/>
    <property type="match status" value="1"/>
</dbReference>
<dbReference type="InterPro" id="IPR013083">
    <property type="entry name" value="Znf_RING/FYVE/PHD"/>
</dbReference>
<name>A0ABD0JE06_9CAEN</name>
<feature type="region of interest" description="Disordered" evidence="5">
    <location>
        <begin position="1527"/>
        <end position="1586"/>
    </location>
</feature>
<feature type="compositionally biased region" description="Basic residues" evidence="5">
    <location>
        <begin position="885"/>
        <end position="897"/>
    </location>
</feature>
<evidence type="ECO:0000256" key="2">
    <source>
        <dbReference type="ARBA" id="ARBA00022771"/>
    </source>
</evidence>
<sequence length="1731" mass="182231">MAVQNTAAESLSGSSETDENGQVEVTPPTDGSADGAAATCTNTSQSSVNNSLRLEVDAASHAHRVGGPEANYWSSESETGFSRTGTGFAPSANTHTESGSASLAGTCNGDTTCTARFNGTLRSADFTPADTSDSSAAVLIHTVNSDSNIAAILATDINTGAELVNVTDSSPAVFAAACTTDNETAAVAAASSATAGLVSVTNSGTAVLATGSERAPAAFPISSSNAGNNTCTTVSLLTPTTTSTITTMATSFNPLGTSTWVNSDSSPSPIEGADVCGLGLLNDTLNSTVDLIKFGAGIITSYLNWRRDGGRYSFSTPAFGDRLESSRRRRSSCGCARTDLARSRARQTSSRLRHSDGGDSASKRVTVSDTRASAGDTAGSTLSASGSGSSLHFKTVDHEPTISATAGVSYAGDAVVGATECSDCGILTESETASDSKMCSQHSQAEHCTGSDSRKLHLHFQPLNSTSRNRVTASSVPCTKERADDCGFASSVQAPKPPLASVGGPAGVWSDSYPASQLCADGECHAEESEVLGRTANSLQVEVPLWVQLAEPDPQTTPPEPLSLSRWILPDESARDNSFAVSQPSGSEMTVQGEGVHGAIQIPAVSLSPPGQCSPCYAESSAVTTASHYERAENGNAEADSGLMHFRGAGDSPQSAQLSGDVPDSESDLRVCACPQGHIPIASKMSRAQRAWAGHQYAVQNAVLDCSSESLDMNSLTGSHSDTDSFEVISDTDSNVDTEASTSSSAGEFGAHLDLSWTALVPPRSLNHASGPSGSFRSCPKNPLHLTDFAHFESKHCVLLNPNRDVQLQDRPSSGEVCEDSDLVVIPCTCSSCSEPPQKPHRSLGKVGGKEGRRSAAKSVASGGEVSSGDSDKGDLRPASGSGSKLRKSPRAHRNKSLSRLNSSKSHSSGSSPSTGASSATASPRFDAQLFVQQVKKRLQSLGSRDEPLVTSQDSAAGVASSPSPGALFDQAPRAMRQGGDGPAFPLTLKLFQPLEFSVFAGEPSECQESQPSSHAAFSPAHSAPSPQSFVSSGSALQAIPSTSDRSPSSANSARSCQSERSHFGNGSLTEEGQPIQQGRSMGARPKHGNYAPESGRLPVPESSARNWTCSGEERPCYCSPSTPAQLRLTQRRVCCAEEQSHTRANNASEVESRRQFGPQEGISDNAVARSWAAHALQKSRSSGTEVDKELASQVAAESPPRAVSVRPRPSYAERLTGLYRELFEGEEDMNSDEELDFLAAVCDVALSDEGASSVDNSSDETDTSERSNERSSCYSGGDVLATDESSQNSSKTSSLSRHCTPLTAGDGPSDSREHARVPSSQCLPCSSESSHGLLSQSVETKHSHLRSELNAVQVSPPPSLSEGEASAETGSAGVAGRQSAGHPVPLSAKEHHRRTGSDGRPRTHPLRQPEHRRESQGGRTKRPACFQNAVGTDRGGSTNVPACFENTVGDGAEDGISSSSNEEAVSDENYEGDEEYECDCLSCTVSQSHTNRQESQHADAFEGAASGTPTAKAPFAAHLQHDCAFSSSEGARSRSTERNEERGRPSTGFRPNWPTVRRRSDEATSSDQNERRERPSATESFQAEELDSDVLLNSRRAVSGRYGRWTLRDVVDSFPDWESLTRDEAAGFPRQSYPDWLQSSLHGGILDGIVSRLTLLAEEELLALPSFPAAKSDFDETCPICLVNFQAGDTLIRLPGCTHVFHDECIRKWLKEAYSCPVCRRVVNVRSRPQ</sequence>
<reference evidence="7 8" key="1">
    <citation type="journal article" date="2023" name="Sci. Data">
        <title>Genome assembly of the Korean intertidal mud-creeper Batillaria attramentaria.</title>
        <authorList>
            <person name="Patra A.K."/>
            <person name="Ho P.T."/>
            <person name="Jun S."/>
            <person name="Lee S.J."/>
            <person name="Kim Y."/>
            <person name="Won Y.J."/>
        </authorList>
    </citation>
    <scope>NUCLEOTIDE SEQUENCE [LARGE SCALE GENOMIC DNA]</scope>
    <source>
        <strain evidence="7">Wonlab-2016</strain>
    </source>
</reference>
<feature type="region of interest" description="Disordered" evidence="5">
    <location>
        <begin position="1176"/>
        <end position="1211"/>
    </location>
</feature>
<feature type="compositionally biased region" description="Low complexity" evidence="5">
    <location>
        <begin position="898"/>
        <end position="922"/>
    </location>
</feature>
<feature type="region of interest" description="Disordered" evidence="5">
    <location>
        <begin position="1249"/>
        <end position="1472"/>
    </location>
</feature>
<dbReference type="GO" id="GO:0008270">
    <property type="term" value="F:zinc ion binding"/>
    <property type="evidence" value="ECO:0007669"/>
    <property type="project" value="UniProtKB-KW"/>
</dbReference>
<feature type="region of interest" description="Disordered" evidence="5">
    <location>
        <begin position="832"/>
        <end position="922"/>
    </location>
</feature>
<feature type="compositionally biased region" description="Basic and acidic residues" evidence="5">
    <location>
        <begin position="1532"/>
        <end position="1545"/>
    </location>
</feature>
<feature type="region of interest" description="Disordered" evidence="5">
    <location>
        <begin position="1"/>
        <end position="48"/>
    </location>
</feature>
<evidence type="ECO:0000259" key="6">
    <source>
        <dbReference type="PROSITE" id="PS50089"/>
    </source>
</evidence>
<dbReference type="SMART" id="SM00184">
    <property type="entry name" value="RING"/>
    <property type="match status" value="1"/>
</dbReference>
<feature type="compositionally biased region" description="Basic and acidic residues" evidence="5">
    <location>
        <begin position="1396"/>
        <end position="1417"/>
    </location>
</feature>
<evidence type="ECO:0000313" key="8">
    <source>
        <dbReference type="Proteomes" id="UP001519460"/>
    </source>
</evidence>
<evidence type="ECO:0000256" key="5">
    <source>
        <dbReference type="SAM" id="MobiDB-lite"/>
    </source>
</evidence>
<feature type="compositionally biased region" description="Polar residues" evidence="5">
    <location>
        <begin position="1"/>
        <end position="15"/>
    </location>
</feature>
<gene>
    <name evidence="7" type="ORF">BaRGS_00035690</name>
</gene>
<dbReference type="Gene3D" id="3.30.40.10">
    <property type="entry name" value="Zinc/RING finger domain, C3HC4 (zinc finger)"/>
    <property type="match status" value="1"/>
</dbReference>
<feature type="region of interest" description="Disordered" evidence="5">
    <location>
        <begin position="938"/>
        <end position="987"/>
    </location>
</feature>
<protein>
    <recommendedName>
        <fullName evidence="6">RING-type domain-containing protein</fullName>
    </recommendedName>
</protein>
<dbReference type="InterPro" id="IPR053238">
    <property type="entry name" value="RING-H2_zinc_finger"/>
</dbReference>
<feature type="region of interest" description="Disordered" evidence="5">
    <location>
        <begin position="1004"/>
        <end position="1123"/>
    </location>
</feature>
<dbReference type="PROSITE" id="PS50089">
    <property type="entry name" value="ZF_RING_2"/>
    <property type="match status" value="1"/>
</dbReference>
<feature type="compositionally biased region" description="Low complexity" evidence="5">
    <location>
        <begin position="372"/>
        <end position="390"/>
    </location>
</feature>
<evidence type="ECO:0000313" key="7">
    <source>
        <dbReference type="EMBL" id="KAK7471677.1"/>
    </source>
</evidence>
<feature type="compositionally biased region" description="Polar residues" evidence="5">
    <location>
        <begin position="39"/>
        <end position="48"/>
    </location>
</feature>
<keyword evidence="8" id="KW-1185">Reference proteome</keyword>
<feature type="compositionally biased region" description="Low complexity" evidence="5">
    <location>
        <begin position="1286"/>
        <end position="1297"/>
    </location>
</feature>
<keyword evidence="2 4" id="KW-0863">Zinc-finger</keyword>
<feature type="compositionally biased region" description="Low complexity" evidence="5">
    <location>
        <begin position="1004"/>
        <end position="1030"/>
    </location>
</feature>
<comment type="caution">
    <text evidence="7">The sequence shown here is derived from an EMBL/GenBank/DDBJ whole genome shotgun (WGS) entry which is preliminary data.</text>
</comment>
<dbReference type="SUPFAM" id="SSF57850">
    <property type="entry name" value="RING/U-box"/>
    <property type="match status" value="1"/>
</dbReference>
<evidence type="ECO:0000256" key="1">
    <source>
        <dbReference type="ARBA" id="ARBA00022723"/>
    </source>
</evidence>
<proteinExistence type="predicted"/>
<dbReference type="Pfam" id="PF13639">
    <property type="entry name" value="zf-RING_2"/>
    <property type="match status" value="1"/>
</dbReference>